<feature type="domain" description="Pterin-binding" evidence="13">
    <location>
        <begin position="72"/>
        <end position="326"/>
    </location>
</feature>
<gene>
    <name evidence="14" type="primary">folP</name>
    <name evidence="14" type="ORF">HAT86_04720</name>
</gene>
<evidence type="ECO:0000256" key="10">
    <source>
        <dbReference type="ARBA" id="ARBA00022909"/>
    </source>
</evidence>
<evidence type="ECO:0000259" key="13">
    <source>
        <dbReference type="PROSITE" id="PS50972"/>
    </source>
</evidence>
<keyword evidence="10 12" id="KW-0289">Folate biosynthesis</keyword>
<dbReference type="AlphaFoldDB" id="A0A967EFF9"/>
<dbReference type="EC" id="2.5.1.15" evidence="5 12"/>
<dbReference type="NCBIfam" id="TIGR01496">
    <property type="entry name" value="DHPS"/>
    <property type="match status" value="1"/>
</dbReference>
<name>A0A967EFF9_9RHOB</name>
<evidence type="ECO:0000256" key="1">
    <source>
        <dbReference type="ARBA" id="ARBA00000012"/>
    </source>
</evidence>
<dbReference type="PANTHER" id="PTHR20941:SF1">
    <property type="entry name" value="FOLIC ACID SYNTHESIS PROTEIN FOL1"/>
    <property type="match status" value="1"/>
</dbReference>
<sequence>MATYYRPIARYDHARPDGALPLAGGPLWFDTVELLRRDAPPQLSPAHSAPTEVVARLTAPRAPVAGLELSEPRLMGILNVTPDSFSDGGLHFEPASALAHTRDMIGAGAAIIDVGGESTRPGASEIPIDEEIRRTAPVIAAIRAETDIPISIDTRKAPVAHAAHEAGANLINDVAGFTFDPDLAPFAASASLPVCVMHAQGTPDMMQVDPRYDNVALDVYDYLSDRVEVLTALGIPRDQIIVDPGIGFGKTLDHNLTLLQNLSLFHALGCPILLGASRKRFIGTIGGAEEARHRAPGSIAVAIAGVAQGVQMLRVHDVRETSEALRLWQSATLGQQGKD</sequence>
<dbReference type="FunFam" id="3.20.20.20:FF:000006">
    <property type="entry name" value="Dihydropteroate synthase"/>
    <property type="match status" value="1"/>
</dbReference>
<proteinExistence type="inferred from homology"/>
<dbReference type="CDD" id="cd00739">
    <property type="entry name" value="DHPS"/>
    <property type="match status" value="1"/>
</dbReference>
<evidence type="ECO:0000256" key="8">
    <source>
        <dbReference type="ARBA" id="ARBA00022723"/>
    </source>
</evidence>
<evidence type="ECO:0000256" key="7">
    <source>
        <dbReference type="ARBA" id="ARBA00022679"/>
    </source>
</evidence>
<comment type="cofactor">
    <cofactor evidence="2 12">
        <name>Mg(2+)</name>
        <dbReference type="ChEBI" id="CHEBI:18420"/>
    </cofactor>
</comment>
<evidence type="ECO:0000256" key="12">
    <source>
        <dbReference type="RuleBase" id="RU361205"/>
    </source>
</evidence>
<keyword evidence="7 12" id="KW-0808">Transferase</keyword>
<keyword evidence="15" id="KW-1185">Reference proteome</keyword>
<dbReference type="GO" id="GO:0046654">
    <property type="term" value="P:tetrahydrofolate biosynthetic process"/>
    <property type="evidence" value="ECO:0007669"/>
    <property type="project" value="TreeGrafter"/>
</dbReference>
<evidence type="ECO:0000256" key="4">
    <source>
        <dbReference type="ARBA" id="ARBA00009503"/>
    </source>
</evidence>
<dbReference type="PROSITE" id="PS00793">
    <property type="entry name" value="DHPS_2"/>
    <property type="match status" value="1"/>
</dbReference>
<dbReference type="Proteomes" id="UP000639775">
    <property type="component" value="Unassembled WGS sequence"/>
</dbReference>
<dbReference type="PROSITE" id="PS50972">
    <property type="entry name" value="PTERIN_BINDING"/>
    <property type="match status" value="1"/>
</dbReference>
<dbReference type="RefSeq" id="WP_167193933.1">
    <property type="nucleotide sequence ID" value="NZ_JAAORB010000005.1"/>
</dbReference>
<dbReference type="GO" id="GO:0046656">
    <property type="term" value="P:folic acid biosynthetic process"/>
    <property type="evidence" value="ECO:0007669"/>
    <property type="project" value="UniProtKB-KW"/>
</dbReference>
<evidence type="ECO:0000313" key="14">
    <source>
        <dbReference type="EMBL" id="NHQ73771.1"/>
    </source>
</evidence>
<dbReference type="SUPFAM" id="SSF51717">
    <property type="entry name" value="Dihydropteroate synthetase-like"/>
    <property type="match status" value="1"/>
</dbReference>
<dbReference type="GO" id="GO:0004156">
    <property type="term" value="F:dihydropteroate synthase activity"/>
    <property type="evidence" value="ECO:0007669"/>
    <property type="project" value="UniProtKB-EC"/>
</dbReference>
<dbReference type="Gene3D" id="3.20.20.20">
    <property type="entry name" value="Dihydropteroate synthase-like"/>
    <property type="match status" value="1"/>
</dbReference>
<accession>A0A967EFF9</accession>
<evidence type="ECO:0000256" key="3">
    <source>
        <dbReference type="ARBA" id="ARBA00004763"/>
    </source>
</evidence>
<dbReference type="InterPro" id="IPR000489">
    <property type="entry name" value="Pterin-binding_dom"/>
</dbReference>
<evidence type="ECO:0000256" key="9">
    <source>
        <dbReference type="ARBA" id="ARBA00022842"/>
    </source>
</evidence>
<protein>
    <recommendedName>
        <fullName evidence="6 12">Dihydropteroate synthase</fullName>
        <shortName evidence="12">DHPS</shortName>
        <ecNumber evidence="5 12">2.5.1.15</ecNumber>
    </recommendedName>
    <alternativeName>
        <fullName evidence="11 12">Dihydropteroate pyrophosphorylase</fullName>
    </alternativeName>
</protein>
<dbReference type="GO" id="GO:0005829">
    <property type="term" value="C:cytosol"/>
    <property type="evidence" value="ECO:0007669"/>
    <property type="project" value="TreeGrafter"/>
</dbReference>
<dbReference type="PANTHER" id="PTHR20941">
    <property type="entry name" value="FOLATE SYNTHESIS PROTEINS"/>
    <property type="match status" value="1"/>
</dbReference>
<keyword evidence="8 12" id="KW-0479">Metal-binding</keyword>
<comment type="pathway">
    <text evidence="3 12">Cofactor biosynthesis; tetrahydrofolate biosynthesis; 7,8-dihydrofolate from 2-amino-4-hydroxy-6-hydroxymethyl-7,8-dihydropteridine diphosphate and 4-aminobenzoate: step 1/2.</text>
</comment>
<evidence type="ECO:0000256" key="6">
    <source>
        <dbReference type="ARBA" id="ARBA00016919"/>
    </source>
</evidence>
<dbReference type="InterPro" id="IPR006390">
    <property type="entry name" value="DHP_synth_dom"/>
</dbReference>
<dbReference type="PROSITE" id="PS00792">
    <property type="entry name" value="DHPS_1"/>
    <property type="match status" value="1"/>
</dbReference>
<dbReference type="GO" id="GO:0046872">
    <property type="term" value="F:metal ion binding"/>
    <property type="evidence" value="ECO:0007669"/>
    <property type="project" value="UniProtKB-KW"/>
</dbReference>
<reference evidence="14" key="1">
    <citation type="submission" date="2020-03" db="EMBL/GenBank/DDBJ databases">
        <title>Roseovarius gahaiensis sp. nov., isolated from Gahai Saline Lake, China.</title>
        <authorList>
            <person name="Sun X."/>
        </authorList>
    </citation>
    <scope>NUCLEOTIDE SEQUENCE</scope>
    <source>
        <strain evidence="14">GH877</strain>
    </source>
</reference>
<dbReference type="InterPro" id="IPR011005">
    <property type="entry name" value="Dihydropteroate_synth-like_sf"/>
</dbReference>
<evidence type="ECO:0000313" key="15">
    <source>
        <dbReference type="Proteomes" id="UP000639775"/>
    </source>
</evidence>
<evidence type="ECO:0000256" key="2">
    <source>
        <dbReference type="ARBA" id="ARBA00001946"/>
    </source>
</evidence>
<organism evidence="14 15">
    <name type="scientific">Roseovarius gahaiensis</name>
    <dbReference type="NCBI Taxonomy" id="2716691"/>
    <lineage>
        <taxon>Bacteria</taxon>
        <taxon>Pseudomonadati</taxon>
        <taxon>Pseudomonadota</taxon>
        <taxon>Alphaproteobacteria</taxon>
        <taxon>Rhodobacterales</taxon>
        <taxon>Roseobacteraceae</taxon>
        <taxon>Roseovarius</taxon>
    </lineage>
</organism>
<keyword evidence="9 12" id="KW-0460">Magnesium</keyword>
<dbReference type="Pfam" id="PF00809">
    <property type="entry name" value="Pterin_bind"/>
    <property type="match status" value="1"/>
</dbReference>
<dbReference type="InterPro" id="IPR045031">
    <property type="entry name" value="DHP_synth-like"/>
</dbReference>
<evidence type="ECO:0000256" key="11">
    <source>
        <dbReference type="ARBA" id="ARBA00030193"/>
    </source>
</evidence>
<evidence type="ECO:0000256" key="5">
    <source>
        <dbReference type="ARBA" id="ARBA00012458"/>
    </source>
</evidence>
<comment type="function">
    <text evidence="12">Catalyzes the condensation of para-aminobenzoate (pABA) with 6-hydroxymethyl-7,8-dihydropterin diphosphate (DHPt-PP) to form 7,8-dihydropteroate (H2Pte), the immediate precursor of folate derivatives.</text>
</comment>
<comment type="similarity">
    <text evidence="4 12">Belongs to the DHPS family.</text>
</comment>
<comment type="catalytic activity">
    <reaction evidence="1">
        <text>(7,8-dihydropterin-6-yl)methyl diphosphate + 4-aminobenzoate = 7,8-dihydropteroate + diphosphate</text>
        <dbReference type="Rhea" id="RHEA:19949"/>
        <dbReference type="ChEBI" id="CHEBI:17836"/>
        <dbReference type="ChEBI" id="CHEBI:17839"/>
        <dbReference type="ChEBI" id="CHEBI:33019"/>
        <dbReference type="ChEBI" id="CHEBI:72950"/>
        <dbReference type="EC" id="2.5.1.15"/>
    </reaction>
</comment>
<comment type="caution">
    <text evidence="14">The sequence shown here is derived from an EMBL/GenBank/DDBJ whole genome shotgun (WGS) entry which is preliminary data.</text>
</comment>
<dbReference type="EMBL" id="JAAORB010000005">
    <property type="protein sequence ID" value="NHQ73771.1"/>
    <property type="molecule type" value="Genomic_DNA"/>
</dbReference>